<dbReference type="InterPro" id="IPR007143">
    <property type="entry name" value="Vps28"/>
</dbReference>
<dbReference type="GO" id="GO:0032509">
    <property type="term" value="P:endosome transport via multivesicular body sorting pathway"/>
    <property type="evidence" value="ECO:0007669"/>
    <property type="project" value="InterPro"/>
</dbReference>
<sequence length="147" mass="16631">MEYTSRINEGMKQAGVKLDAIEKELSALNIKCPLGIFRMKNNLPPNLIRILNPQQPQIIIGLAKQVGDLISAIRTVDPTRTQLLTELTNMIPLVEKIAFKPQFNGVETLRKWEEKARALNETGRLSDDEKDKFVQDLEYLLASVDAK</sequence>
<dbReference type="InterPro" id="IPR037206">
    <property type="entry name" value="VPS28_C_sf"/>
</dbReference>
<reference evidence="1 2" key="1">
    <citation type="submission" date="2019-03" db="EMBL/GenBank/DDBJ databases">
        <title>Single cell metagenomics reveals metabolic interactions within the superorganism composed of flagellate Streblomastix strix and complex community of Bacteroidetes bacteria on its surface.</title>
        <authorList>
            <person name="Treitli S.C."/>
            <person name="Kolisko M."/>
            <person name="Husnik F."/>
            <person name="Keeling P."/>
            <person name="Hampl V."/>
        </authorList>
    </citation>
    <scope>NUCLEOTIDE SEQUENCE [LARGE SCALE GENOMIC DNA]</scope>
    <source>
        <strain evidence="1">ST1C</strain>
    </source>
</reference>
<dbReference type="Proteomes" id="UP000324800">
    <property type="component" value="Unassembled WGS sequence"/>
</dbReference>
<gene>
    <name evidence="1" type="ORF">EZS28_019681</name>
</gene>
<organism evidence="1 2">
    <name type="scientific">Streblomastix strix</name>
    <dbReference type="NCBI Taxonomy" id="222440"/>
    <lineage>
        <taxon>Eukaryota</taxon>
        <taxon>Metamonada</taxon>
        <taxon>Preaxostyla</taxon>
        <taxon>Oxymonadida</taxon>
        <taxon>Streblomastigidae</taxon>
        <taxon>Streblomastix</taxon>
    </lineage>
</organism>
<proteinExistence type="predicted"/>
<accession>A0A5J4VQA4</accession>
<dbReference type="SUPFAM" id="SSF140427">
    <property type="entry name" value="VPS28 C-terminal domain-like"/>
    <property type="match status" value="1"/>
</dbReference>
<evidence type="ECO:0000313" key="2">
    <source>
        <dbReference type="Proteomes" id="UP000324800"/>
    </source>
</evidence>
<protein>
    <submittedName>
        <fullName evidence="1">Uncharacterized protein</fullName>
    </submittedName>
</protein>
<name>A0A5J4VQA4_9EUKA</name>
<dbReference type="AlphaFoldDB" id="A0A5J4VQA4"/>
<dbReference type="EMBL" id="SNRW01005575">
    <property type="protein sequence ID" value="KAA6384792.1"/>
    <property type="molecule type" value="Genomic_DNA"/>
</dbReference>
<evidence type="ECO:0000313" key="1">
    <source>
        <dbReference type="EMBL" id="KAA6384792.1"/>
    </source>
</evidence>
<dbReference type="GO" id="GO:0000813">
    <property type="term" value="C:ESCRT I complex"/>
    <property type="evidence" value="ECO:0007669"/>
    <property type="project" value="InterPro"/>
</dbReference>
<dbReference type="Pfam" id="PF03997">
    <property type="entry name" value="VPS28"/>
    <property type="match status" value="1"/>
</dbReference>
<comment type="caution">
    <text evidence="1">The sequence shown here is derived from an EMBL/GenBank/DDBJ whole genome shotgun (WGS) entry which is preliminary data.</text>
</comment>